<evidence type="ECO:0000313" key="1">
    <source>
        <dbReference type="EMBL" id="KAK0161610.1"/>
    </source>
</evidence>
<keyword evidence="2" id="KW-1185">Reference proteome</keyword>
<reference evidence="1" key="1">
    <citation type="journal article" date="2023" name="bioRxiv">
        <title>Scaffold-level genome assemblies of two parasitoid biocontrol wasps reveal the parthenogenesis mechanism and an associated novel virus.</title>
        <authorList>
            <person name="Inwood S."/>
            <person name="Skelly J."/>
            <person name="Guhlin J."/>
            <person name="Harrop T."/>
            <person name="Goldson S."/>
            <person name="Dearden P."/>
        </authorList>
    </citation>
    <scope>NUCLEOTIDE SEQUENCE</scope>
    <source>
        <strain evidence="1">Lincoln</strain>
        <tissue evidence="1">Whole body</tissue>
    </source>
</reference>
<reference evidence="1" key="2">
    <citation type="submission" date="2023-03" db="EMBL/GenBank/DDBJ databases">
        <authorList>
            <person name="Inwood S.N."/>
            <person name="Skelly J.G."/>
            <person name="Guhlin J."/>
            <person name="Harrop T.W.R."/>
            <person name="Goldson S.G."/>
            <person name="Dearden P.K."/>
        </authorList>
    </citation>
    <scope>NUCLEOTIDE SEQUENCE</scope>
    <source>
        <strain evidence="1">Lincoln</strain>
        <tissue evidence="1">Whole body</tissue>
    </source>
</reference>
<proteinExistence type="predicted"/>
<dbReference type="EMBL" id="JAQQBR010001835">
    <property type="protein sequence ID" value="KAK0161610.1"/>
    <property type="molecule type" value="Genomic_DNA"/>
</dbReference>
<evidence type="ECO:0000313" key="2">
    <source>
        <dbReference type="Proteomes" id="UP001168972"/>
    </source>
</evidence>
<protein>
    <submittedName>
        <fullName evidence="1">Uncharacterized protein</fullName>
    </submittedName>
</protein>
<accession>A0AA39F2A2</accession>
<dbReference type="Proteomes" id="UP001168972">
    <property type="component" value="Unassembled WGS sequence"/>
</dbReference>
<dbReference type="AlphaFoldDB" id="A0AA39F2A2"/>
<sequence>MSNKKLFEELSKSQRNRHLRQFLVKLRSLDEEPIFVLNNINECDKLPKRINHFQVELGDDCVDDYESNYSSYYGSDKSYDEDDNYNFEQIEASTFLNNSDMILNDESEHCSASQQSISLSCQSTLESDINQSCHGHGCCKKLLTELIGLKKAESAMYLMMLEKKDAVDKKQENKINLD</sequence>
<gene>
    <name evidence="1" type="ORF">PV327_010065</name>
</gene>
<name>A0AA39F2A2_MICHY</name>
<organism evidence="1 2">
    <name type="scientific">Microctonus hyperodae</name>
    <name type="common">Parasitoid wasp</name>
    <dbReference type="NCBI Taxonomy" id="165561"/>
    <lineage>
        <taxon>Eukaryota</taxon>
        <taxon>Metazoa</taxon>
        <taxon>Ecdysozoa</taxon>
        <taxon>Arthropoda</taxon>
        <taxon>Hexapoda</taxon>
        <taxon>Insecta</taxon>
        <taxon>Pterygota</taxon>
        <taxon>Neoptera</taxon>
        <taxon>Endopterygota</taxon>
        <taxon>Hymenoptera</taxon>
        <taxon>Apocrita</taxon>
        <taxon>Ichneumonoidea</taxon>
        <taxon>Braconidae</taxon>
        <taxon>Euphorinae</taxon>
        <taxon>Microctonus</taxon>
    </lineage>
</organism>
<comment type="caution">
    <text evidence="1">The sequence shown here is derived from an EMBL/GenBank/DDBJ whole genome shotgun (WGS) entry which is preliminary data.</text>
</comment>